<accession>A0A086T9P8</accession>
<comment type="pathway">
    <text evidence="2">Protein modification; protein glycosylation.</text>
</comment>
<dbReference type="FunFam" id="1.50.10.10:FF:000037">
    <property type="entry name" value="alpha-1,2-Mannosidase"/>
    <property type="match status" value="1"/>
</dbReference>
<evidence type="ECO:0000256" key="1">
    <source>
        <dbReference type="ARBA" id="ARBA00001913"/>
    </source>
</evidence>
<dbReference type="InterPro" id="IPR001382">
    <property type="entry name" value="Glyco_hydro_47"/>
</dbReference>
<dbReference type="Pfam" id="PF01532">
    <property type="entry name" value="Glyco_hydro_47"/>
    <property type="match status" value="1"/>
</dbReference>
<keyword evidence="7" id="KW-0106">Calcium</keyword>
<dbReference type="GO" id="GO:0036503">
    <property type="term" value="P:ERAD pathway"/>
    <property type="evidence" value="ECO:0007669"/>
    <property type="project" value="UniProtKB-ARBA"/>
</dbReference>
<evidence type="ECO:0000256" key="6">
    <source>
        <dbReference type="PIRSR" id="PIRSR601382-1"/>
    </source>
</evidence>
<evidence type="ECO:0000256" key="3">
    <source>
        <dbReference type="ARBA" id="ARBA00007658"/>
    </source>
</evidence>
<evidence type="ECO:0000256" key="2">
    <source>
        <dbReference type="ARBA" id="ARBA00004922"/>
    </source>
</evidence>
<dbReference type="GO" id="GO:0004571">
    <property type="term" value="F:mannosyl-oligosaccharide 1,2-alpha-mannosidase activity"/>
    <property type="evidence" value="ECO:0007669"/>
    <property type="project" value="InterPro"/>
</dbReference>
<feature type="active site" description="Proton donor" evidence="6">
    <location>
        <position position="197"/>
    </location>
</feature>
<protein>
    <recommendedName>
        <fullName evidence="9">alpha-1,2-Mannosidase</fullName>
        <ecNumber evidence="9">3.2.1.-</ecNumber>
    </recommendedName>
</protein>
<dbReference type="UniPathway" id="UPA00378"/>
<dbReference type="PRINTS" id="PR00747">
    <property type="entry name" value="GLYHDRLASE47"/>
</dbReference>
<evidence type="ECO:0000313" key="12">
    <source>
        <dbReference type="Proteomes" id="UP000029964"/>
    </source>
</evidence>
<feature type="binding site" evidence="7">
    <location>
        <position position="615"/>
    </location>
    <ligand>
        <name>Ca(2+)</name>
        <dbReference type="ChEBI" id="CHEBI:29108"/>
    </ligand>
</feature>
<feature type="active site" evidence="6">
    <location>
        <position position="333"/>
    </location>
</feature>
<dbReference type="AlphaFoldDB" id="A0A086T9P8"/>
<dbReference type="InterPro" id="IPR036026">
    <property type="entry name" value="Seven-hairpin_glycosidases"/>
</dbReference>
<evidence type="ECO:0000256" key="9">
    <source>
        <dbReference type="RuleBase" id="RU361193"/>
    </source>
</evidence>
<dbReference type="InterPro" id="IPR050749">
    <property type="entry name" value="Glycosyl_Hydrolase_47"/>
</dbReference>
<dbReference type="Gene3D" id="1.50.10.10">
    <property type="match status" value="1"/>
</dbReference>
<gene>
    <name evidence="11" type="ORF">ACRE_030350</name>
</gene>
<evidence type="ECO:0000256" key="7">
    <source>
        <dbReference type="PIRSR" id="PIRSR601382-2"/>
    </source>
</evidence>
<proteinExistence type="inferred from homology"/>
<feature type="chain" id="PRO_5001815630" description="alpha-1,2-Mannosidase" evidence="10">
    <location>
        <begin position="27"/>
        <end position="628"/>
    </location>
</feature>
<keyword evidence="7" id="KW-0479">Metal-binding</keyword>
<evidence type="ECO:0000256" key="5">
    <source>
        <dbReference type="ARBA" id="ARBA00023157"/>
    </source>
</evidence>
<comment type="caution">
    <text evidence="11">The sequence shown here is derived from an EMBL/GenBank/DDBJ whole genome shotgun (WGS) entry which is preliminary data.</text>
</comment>
<feature type="disulfide bond" evidence="8">
    <location>
        <begin position="407"/>
        <end position="436"/>
    </location>
</feature>
<feature type="signal peptide" evidence="10">
    <location>
        <begin position="1"/>
        <end position="26"/>
    </location>
</feature>
<dbReference type="GO" id="GO:0005783">
    <property type="term" value="C:endoplasmic reticulum"/>
    <property type="evidence" value="ECO:0007669"/>
    <property type="project" value="TreeGrafter"/>
</dbReference>
<keyword evidence="9" id="KW-0326">Glycosidase</keyword>
<keyword evidence="10" id="KW-0732">Signal</keyword>
<evidence type="ECO:0000256" key="4">
    <source>
        <dbReference type="ARBA" id="ARBA00022801"/>
    </source>
</evidence>
<sequence length="628" mass="69979">MSVLRRKALVVIVALVLTFLLWRGWAAHPPSSPSGIITKPITETTVTSTTTTVRPADGDLPEPDQNFLWRHIEQNYPVNITHDVPTTPETDLPAVQAKFGWQSSFETTTCLERQEIIRAAFIRAWDTYRKHAWLRDEVGPVSGNPKDTYGGWAATLIDSLDTLWIMGLVDEFELAVDAVHEHISFETTSARTISVFETTIRLLGGLISAYDLSGDPRLLSKARDAGDLLYKAFDTPTRLPMTTWDLHYAAKGRQQQASSAAVLAELASMSLEFTRLSLLTGDPRYFDAVQRVGELLAETQMKTKIPGLWASMADAAHPKLDINGEYSLGAMSDSAYEYLPKMVALLGQPDIYAGMYTRSVEAIERRLLFRPMTPDARDVLFSGTARVKIRDQDPESHLETSTSHLACFAGGMLALGGRLVSDERHVELGQRLAGGCVWAYGNTTSGVMPEALHLQACPSSSTSTSDTPVSLLDEPPCAWDRARWHEGIMKQTSSTDVEHIIEEDALQPGVTRISDARYLLRPEAIESVFILYRVTGDPAWRERAWDMWLAIDALTRTELANTAVWDVNVDVDGGEDKPSTMDSMESFWMAETLKYFYLVFAEPEVVSLDEWVFNTEAHPFRRLRRAGG</sequence>
<dbReference type="EMBL" id="JPKY01000023">
    <property type="protein sequence ID" value="KFH46080.1"/>
    <property type="molecule type" value="Genomic_DNA"/>
</dbReference>
<feature type="active site" description="Proton donor" evidence="6">
    <location>
        <position position="450"/>
    </location>
</feature>
<evidence type="ECO:0000256" key="10">
    <source>
        <dbReference type="SAM" id="SignalP"/>
    </source>
</evidence>
<dbReference type="Proteomes" id="UP000029964">
    <property type="component" value="Unassembled WGS sequence"/>
</dbReference>
<dbReference type="GO" id="GO:0016020">
    <property type="term" value="C:membrane"/>
    <property type="evidence" value="ECO:0007669"/>
    <property type="project" value="InterPro"/>
</dbReference>
<comment type="cofactor">
    <cofactor evidence="1 7">
        <name>Ca(2+)</name>
        <dbReference type="ChEBI" id="CHEBI:29108"/>
    </cofactor>
</comment>
<keyword evidence="4 9" id="KW-0378">Hydrolase</keyword>
<dbReference type="EC" id="3.2.1.-" evidence="9"/>
<feature type="active site" evidence="6">
    <location>
        <position position="523"/>
    </location>
</feature>
<keyword evidence="12" id="KW-1185">Reference proteome</keyword>
<dbReference type="PANTHER" id="PTHR11742">
    <property type="entry name" value="MANNOSYL-OLIGOSACCHARIDE ALPHA-1,2-MANNOSIDASE-RELATED"/>
    <property type="match status" value="1"/>
</dbReference>
<organism evidence="11 12">
    <name type="scientific">Hapsidospora chrysogenum (strain ATCC 11550 / CBS 779.69 / DSM 880 / IAM 14645 / JCM 23072 / IMI 49137)</name>
    <name type="common">Acremonium chrysogenum</name>
    <dbReference type="NCBI Taxonomy" id="857340"/>
    <lineage>
        <taxon>Eukaryota</taxon>
        <taxon>Fungi</taxon>
        <taxon>Dikarya</taxon>
        <taxon>Ascomycota</taxon>
        <taxon>Pezizomycotina</taxon>
        <taxon>Sordariomycetes</taxon>
        <taxon>Hypocreomycetidae</taxon>
        <taxon>Hypocreales</taxon>
        <taxon>Bionectriaceae</taxon>
        <taxon>Hapsidospora</taxon>
    </lineage>
</organism>
<dbReference type="HOGENOM" id="CLU_003818_0_0_1"/>
<dbReference type="InterPro" id="IPR012341">
    <property type="entry name" value="6hp_glycosidase-like_sf"/>
</dbReference>
<name>A0A086T9P8_HAPC1</name>
<dbReference type="GO" id="GO:0005975">
    <property type="term" value="P:carbohydrate metabolic process"/>
    <property type="evidence" value="ECO:0007669"/>
    <property type="project" value="InterPro"/>
</dbReference>
<dbReference type="PANTHER" id="PTHR11742:SF89">
    <property type="entry name" value="ALPHA-1,2-MANNOSIDASE"/>
    <property type="match status" value="1"/>
</dbReference>
<dbReference type="GO" id="GO:0005509">
    <property type="term" value="F:calcium ion binding"/>
    <property type="evidence" value="ECO:0007669"/>
    <property type="project" value="InterPro"/>
</dbReference>
<evidence type="ECO:0000256" key="8">
    <source>
        <dbReference type="PIRSR" id="PIRSR601382-3"/>
    </source>
</evidence>
<dbReference type="OrthoDB" id="8118055at2759"/>
<dbReference type="SUPFAM" id="SSF48225">
    <property type="entry name" value="Seven-hairpin glycosidases"/>
    <property type="match status" value="1"/>
</dbReference>
<evidence type="ECO:0000313" key="11">
    <source>
        <dbReference type="EMBL" id="KFH46080.1"/>
    </source>
</evidence>
<reference evidence="12" key="1">
    <citation type="journal article" date="2014" name="Genome Announc.">
        <title>Genome sequence and annotation of Acremonium chrysogenum, producer of the beta-lactam antibiotic cephalosporin C.</title>
        <authorList>
            <person name="Terfehr D."/>
            <person name="Dahlmann T.A."/>
            <person name="Specht T."/>
            <person name="Zadra I."/>
            <person name="Kuernsteiner H."/>
            <person name="Kueck U."/>
        </authorList>
    </citation>
    <scope>NUCLEOTIDE SEQUENCE [LARGE SCALE GENOMIC DNA]</scope>
    <source>
        <strain evidence="12">ATCC 11550 / CBS 779.69 / DSM 880 / IAM 14645 / JCM 23072 / IMI 49137</strain>
    </source>
</reference>
<keyword evidence="5 8" id="KW-1015">Disulfide bond</keyword>
<comment type="similarity">
    <text evidence="3 9">Belongs to the glycosyl hydrolase 47 family.</text>
</comment>